<evidence type="ECO:0000313" key="3">
    <source>
        <dbReference type="Proteomes" id="UP000682202"/>
    </source>
</evidence>
<feature type="signal peptide" evidence="1">
    <location>
        <begin position="1"/>
        <end position="29"/>
    </location>
</feature>
<evidence type="ECO:0000313" key="2">
    <source>
        <dbReference type="EMBL" id="QUR67574.1"/>
    </source>
</evidence>
<protein>
    <recommendedName>
        <fullName evidence="4">Trypsin</fullName>
    </recommendedName>
</protein>
<dbReference type="SUPFAM" id="SSF50494">
    <property type="entry name" value="Trypsin-like serine proteases"/>
    <property type="match status" value="1"/>
</dbReference>
<feature type="chain" id="PRO_5037225527" description="Trypsin" evidence="1">
    <location>
        <begin position="30"/>
        <end position="224"/>
    </location>
</feature>
<evidence type="ECO:0008006" key="4">
    <source>
        <dbReference type="Google" id="ProtNLM"/>
    </source>
</evidence>
<dbReference type="AlphaFoldDB" id="A0A975PX92"/>
<name>A0A975PX92_9MYCO</name>
<sequence>MVRRLATRVATAMGMLALALSLPPAPAGADPTLVFPGMEIRQDNHVCTLGYVDPGLRIAFTAGHCRGGGAVTDANFNLIGHLATFRDNTPSGSTVATDQLIADYEAIVLVDSVTPSNILPGGRPLESIPGVAVAPGQAVCHFGVITGETCGTVEGVNNGWFTMSHGVLSKQGDSGGPVYLAPNNGGPAQLVGIFNSVWGDFPAAVSWRSASDQVLEDLGVTILS</sequence>
<proteinExistence type="predicted"/>
<keyword evidence="3" id="KW-1185">Reference proteome</keyword>
<dbReference type="EMBL" id="CP046600">
    <property type="protein sequence ID" value="QUR67574.1"/>
    <property type="molecule type" value="Genomic_DNA"/>
</dbReference>
<evidence type="ECO:0000256" key="1">
    <source>
        <dbReference type="SAM" id="SignalP"/>
    </source>
</evidence>
<dbReference type="InterPro" id="IPR043504">
    <property type="entry name" value="Peptidase_S1_PA_chymotrypsin"/>
</dbReference>
<dbReference type="Gene3D" id="2.40.10.10">
    <property type="entry name" value="Trypsin-like serine proteases"/>
    <property type="match status" value="2"/>
</dbReference>
<dbReference type="KEGG" id="mspg:F6B93_11115"/>
<organism evidence="2 3">
    <name type="scientific">Mycobacterium spongiae</name>
    <dbReference type="NCBI Taxonomy" id="886343"/>
    <lineage>
        <taxon>Bacteria</taxon>
        <taxon>Bacillati</taxon>
        <taxon>Actinomycetota</taxon>
        <taxon>Actinomycetes</taxon>
        <taxon>Mycobacteriales</taxon>
        <taxon>Mycobacteriaceae</taxon>
        <taxon>Mycobacterium</taxon>
    </lineage>
</organism>
<dbReference type="Proteomes" id="UP000682202">
    <property type="component" value="Chromosome"/>
</dbReference>
<dbReference type="InterPro" id="IPR009003">
    <property type="entry name" value="Peptidase_S1_PA"/>
</dbReference>
<accession>A0A975PX92</accession>
<reference evidence="2" key="1">
    <citation type="submission" date="2019-12" db="EMBL/GenBank/DDBJ databases">
        <title>Mycobacterium spongiae sp. nov.</title>
        <authorList>
            <person name="Stinear T."/>
        </authorList>
    </citation>
    <scope>NUCLEOTIDE SEQUENCE</scope>
    <source>
        <strain evidence="2">FSD4b-SM</strain>
    </source>
</reference>
<gene>
    <name evidence="2" type="ORF">F6B93_11115</name>
</gene>
<keyword evidence="1" id="KW-0732">Signal</keyword>